<name>A0A418X8D2_9PSED</name>
<dbReference type="SUPFAM" id="SSF53850">
    <property type="entry name" value="Periplasmic binding protein-like II"/>
    <property type="match status" value="1"/>
</dbReference>
<comment type="similarity">
    <text evidence="1">Belongs to the bacterial solute-binding protein 5 family.</text>
</comment>
<dbReference type="GO" id="GO:0015031">
    <property type="term" value="P:protein transport"/>
    <property type="evidence" value="ECO:0007669"/>
    <property type="project" value="UniProtKB-KW"/>
</dbReference>
<dbReference type="GO" id="GO:1904680">
    <property type="term" value="F:peptide transmembrane transporter activity"/>
    <property type="evidence" value="ECO:0007669"/>
    <property type="project" value="TreeGrafter"/>
</dbReference>
<gene>
    <name evidence="7" type="ORF">D3879_22790</name>
</gene>
<evidence type="ECO:0000256" key="2">
    <source>
        <dbReference type="ARBA" id="ARBA00022729"/>
    </source>
</evidence>
<dbReference type="RefSeq" id="WP_119956511.1">
    <property type="nucleotide sequence ID" value="NZ_QYUR01000008.1"/>
</dbReference>
<feature type="chain" id="PRO_5019341741" description="Solute-binding protein family 5 domain-containing protein" evidence="5">
    <location>
        <begin position="27"/>
        <end position="515"/>
    </location>
</feature>
<organism evidence="7 8">
    <name type="scientific">Pseudomonas cavernicola</name>
    <dbReference type="NCBI Taxonomy" id="2320866"/>
    <lineage>
        <taxon>Bacteria</taxon>
        <taxon>Pseudomonadati</taxon>
        <taxon>Pseudomonadota</taxon>
        <taxon>Gammaproteobacteria</taxon>
        <taxon>Pseudomonadales</taxon>
        <taxon>Pseudomonadaceae</taxon>
        <taxon>Pseudomonas</taxon>
    </lineage>
</organism>
<dbReference type="Pfam" id="PF00496">
    <property type="entry name" value="SBP_bac_5"/>
    <property type="match status" value="1"/>
</dbReference>
<dbReference type="CDD" id="cd08515">
    <property type="entry name" value="PBP2_NikA_DppA_OppA_like_10"/>
    <property type="match status" value="1"/>
</dbReference>
<keyword evidence="3" id="KW-0571">Peptide transport</keyword>
<feature type="signal peptide" evidence="5">
    <location>
        <begin position="1"/>
        <end position="26"/>
    </location>
</feature>
<dbReference type="PANTHER" id="PTHR30290">
    <property type="entry name" value="PERIPLASMIC BINDING COMPONENT OF ABC TRANSPORTER"/>
    <property type="match status" value="1"/>
</dbReference>
<dbReference type="InterPro" id="IPR030678">
    <property type="entry name" value="Peptide/Ni-bd"/>
</dbReference>
<protein>
    <recommendedName>
        <fullName evidence="6">Solute-binding protein family 5 domain-containing protein</fullName>
    </recommendedName>
</protein>
<reference evidence="7 8" key="1">
    <citation type="submission" date="2018-09" db="EMBL/GenBank/DDBJ databases">
        <authorList>
            <person name="Zhu H."/>
        </authorList>
    </citation>
    <scope>NUCLEOTIDE SEQUENCE [LARGE SCALE GENOMIC DNA]</scope>
    <source>
        <strain evidence="7 8">K1S02-6</strain>
    </source>
</reference>
<dbReference type="AlphaFoldDB" id="A0A418X8D2"/>
<dbReference type="PANTHER" id="PTHR30290:SF38">
    <property type="entry name" value="D,D-DIPEPTIDE-BINDING PERIPLASMIC PROTEIN DDPA-RELATED"/>
    <property type="match status" value="1"/>
</dbReference>
<comment type="caution">
    <text evidence="7">The sequence shown here is derived from an EMBL/GenBank/DDBJ whole genome shotgun (WGS) entry which is preliminary data.</text>
</comment>
<evidence type="ECO:0000256" key="3">
    <source>
        <dbReference type="ARBA" id="ARBA00022856"/>
    </source>
</evidence>
<evidence type="ECO:0000256" key="4">
    <source>
        <dbReference type="ARBA" id="ARBA00022927"/>
    </source>
</evidence>
<keyword evidence="8" id="KW-1185">Reference proteome</keyword>
<dbReference type="GO" id="GO:0030288">
    <property type="term" value="C:outer membrane-bounded periplasmic space"/>
    <property type="evidence" value="ECO:0007669"/>
    <property type="project" value="UniProtKB-ARBA"/>
</dbReference>
<keyword evidence="4" id="KW-0653">Protein transport</keyword>
<keyword evidence="2 5" id="KW-0732">Signal</keyword>
<keyword evidence="4" id="KW-0813">Transport</keyword>
<dbReference type="OrthoDB" id="9801912at2"/>
<dbReference type="GO" id="GO:0015833">
    <property type="term" value="P:peptide transport"/>
    <property type="evidence" value="ECO:0007669"/>
    <property type="project" value="UniProtKB-KW"/>
</dbReference>
<evidence type="ECO:0000256" key="1">
    <source>
        <dbReference type="ARBA" id="ARBA00005695"/>
    </source>
</evidence>
<dbReference type="Proteomes" id="UP000284021">
    <property type="component" value="Unassembled WGS sequence"/>
</dbReference>
<proteinExistence type="inferred from homology"/>
<evidence type="ECO:0000313" key="8">
    <source>
        <dbReference type="Proteomes" id="UP000284021"/>
    </source>
</evidence>
<evidence type="ECO:0000256" key="5">
    <source>
        <dbReference type="SAM" id="SignalP"/>
    </source>
</evidence>
<evidence type="ECO:0000259" key="6">
    <source>
        <dbReference type="Pfam" id="PF00496"/>
    </source>
</evidence>
<evidence type="ECO:0000313" key="7">
    <source>
        <dbReference type="EMBL" id="RJG08710.1"/>
    </source>
</evidence>
<dbReference type="InterPro" id="IPR039424">
    <property type="entry name" value="SBP_5"/>
</dbReference>
<dbReference type="Gene3D" id="3.90.76.10">
    <property type="entry name" value="Dipeptide-binding Protein, Domain 1"/>
    <property type="match status" value="1"/>
</dbReference>
<sequence length="515" mass="58230">MNRFSHALCTLLGSALLSASAGSAIAASQMDLTVAVTKNPSRLDPMAENSNVNARVMKNVLETLIYTDSVAGGALKPGLAESWRRLDDRTLELSLRQGVQCHNGEAFDAEDVAFSLGPQRFLGEQAPGWGIAREYLGGLEKVEVRDRHMVRIRFTQPDPLLELRFANWMSEMVCKDAFQAAGSWENWLKQPVGTGPYRLVEVKHGDYIKLQAFDQYWGERAPASSVTFKEVPETAARIAGLKTGEYQIATELTPDQFELLKSDPSTRIAGGPIRNIRVIVFDENHPQLKNPKMRQALSLAIDRQLIVDTLYAGHTSVPNGLQMEVFGDLFIGDFKGNPYDPEKARQLLKEAGYKGEPISYRYLQDYYAGEVNTAQILVEMWRQVGLNVTLEPKENWAQIEDDPKGRGIFNWSNSAEYPDPLGQIYRLYGPEGWFQRNHTFQSDAFNQWGEQLKGTDKAKRIEAMRQLLDIYERQDPPGTYLHTLPMYYGVRSELEWTATDNPFMDLSSRVLRIKH</sequence>
<dbReference type="PIRSF" id="PIRSF002741">
    <property type="entry name" value="MppA"/>
    <property type="match status" value="1"/>
</dbReference>
<dbReference type="EMBL" id="QYUR01000008">
    <property type="protein sequence ID" value="RJG08710.1"/>
    <property type="molecule type" value="Genomic_DNA"/>
</dbReference>
<accession>A0A418X8D2</accession>
<dbReference type="Gene3D" id="3.40.190.10">
    <property type="entry name" value="Periplasmic binding protein-like II"/>
    <property type="match status" value="1"/>
</dbReference>
<dbReference type="InterPro" id="IPR000914">
    <property type="entry name" value="SBP_5_dom"/>
</dbReference>
<dbReference type="GO" id="GO:0043190">
    <property type="term" value="C:ATP-binding cassette (ABC) transporter complex"/>
    <property type="evidence" value="ECO:0007669"/>
    <property type="project" value="InterPro"/>
</dbReference>
<feature type="domain" description="Solute-binding protein family 5" evidence="6">
    <location>
        <begin position="75"/>
        <end position="433"/>
    </location>
</feature>
<dbReference type="Gene3D" id="3.10.105.10">
    <property type="entry name" value="Dipeptide-binding Protein, Domain 3"/>
    <property type="match status" value="1"/>
</dbReference>